<keyword evidence="3" id="KW-1185">Reference proteome</keyword>
<dbReference type="RefSeq" id="XP_040684219.1">
    <property type="nucleotide sequence ID" value="XM_040833707.1"/>
</dbReference>
<proteinExistence type="predicted"/>
<dbReference type="GeneID" id="63749555"/>
<gene>
    <name evidence="2" type="ORF">ASPWEDRAFT_32710</name>
</gene>
<keyword evidence="1" id="KW-0732">Signal</keyword>
<feature type="chain" id="PRO_5012815346" evidence="1">
    <location>
        <begin position="22"/>
        <end position="266"/>
    </location>
</feature>
<evidence type="ECO:0000313" key="3">
    <source>
        <dbReference type="Proteomes" id="UP000184383"/>
    </source>
</evidence>
<sequence>MFSLSSILWVIPLLILTITACYQFKNIDHLFEALEDRFISNRPPWAAAIRKVAKFMTPFNKWRKQMRWFDKLYAAQQKEHSVFLREIYLRERGDLLRKRRDNPDGGGLTPAEKRILGMLEEEYTANEDRHEEAYVALFQTYTTRPSGAWIREYHNLTERQRWNRKVDECRAKVKERIFQFPFGDPCKSRSSLGWTVHPVAFLPLPQNQAQNHRNIAQQTVEQALRVGRVGSTFTYIQNPISLPNGDIMKMPSRISMAQKLAMTRLG</sequence>
<dbReference type="Proteomes" id="UP000184383">
    <property type="component" value="Unassembled WGS sequence"/>
</dbReference>
<dbReference type="AlphaFoldDB" id="A0A1L9R6J3"/>
<organism evidence="2 3">
    <name type="scientific">Aspergillus wentii DTO 134E9</name>
    <dbReference type="NCBI Taxonomy" id="1073089"/>
    <lineage>
        <taxon>Eukaryota</taxon>
        <taxon>Fungi</taxon>
        <taxon>Dikarya</taxon>
        <taxon>Ascomycota</taxon>
        <taxon>Pezizomycotina</taxon>
        <taxon>Eurotiomycetes</taxon>
        <taxon>Eurotiomycetidae</taxon>
        <taxon>Eurotiales</taxon>
        <taxon>Aspergillaceae</taxon>
        <taxon>Aspergillus</taxon>
        <taxon>Aspergillus subgen. Cremei</taxon>
    </lineage>
</organism>
<name>A0A1L9R6J3_ASPWE</name>
<protein>
    <submittedName>
        <fullName evidence="2">Uncharacterized protein</fullName>
    </submittedName>
</protein>
<feature type="signal peptide" evidence="1">
    <location>
        <begin position="1"/>
        <end position="21"/>
    </location>
</feature>
<reference evidence="3" key="1">
    <citation type="journal article" date="2017" name="Genome Biol.">
        <title>Comparative genomics reveals high biological diversity and specific adaptations in the industrially and medically important fungal genus Aspergillus.</title>
        <authorList>
            <person name="de Vries R.P."/>
            <person name="Riley R."/>
            <person name="Wiebenga A."/>
            <person name="Aguilar-Osorio G."/>
            <person name="Amillis S."/>
            <person name="Uchima C.A."/>
            <person name="Anderluh G."/>
            <person name="Asadollahi M."/>
            <person name="Askin M."/>
            <person name="Barry K."/>
            <person name="Battaglia E."/>
            <person name="Bayram O."/>
            <person name="Benocci T."/>
            <person name="Braus-Stromeyer S.A."/>
            <person name="Caldana C."/>
            <person name="Canovas D."/>
            <person name="Cerqueira G.C."/>
            <person name="Chen F."/>
            <person name="Chen W."/>
            <person name="Choi C."/>
            <person name="Clum A."/>
            <person name="Dos Santos R.A."/>
            <person name="Damasio A.R."/>
            <person name="Diallinas G."/>
            <person name="Emri T."/>
            <person name="Fekete E."/>
            <person name="Flipphi M."/>
            <person name="Freyberg S."/>
            <person name="Gallo A."/>
            <person name="Gournas C."/>
            <person name="Habgood R."/>
            <person name="Hainaut M."/>
            <person name="Harispe M.L."/>
            <person name="Henrissat B."/>
            <person name="Hilden K.S."/>
            <person name="Hope R."/>
            <person name="Hossain A."/>
            <person name="Karabika E."/>
            <person name="Karaffa L."/>
            <person name="Karanyi Z."/>
            <person name="Krasevec N."/>
            <person name="Kuo A."/>
            <person name="Kusch H."/>
            <person name="LaButti K."/>
            <person name="Lagendijk E.L."/>
            <person name="Lapidus A."/>
            <person name="Levasseur A."/>
            <person name="Lindquist E."/>
            <person name="Lipzen A."/>
            <person name="Logrieco A.F."/>
            <person name="MacCabe A."/>
            <person name="Maekelae M.R."/>
            <person name="Malavazi I."/>
            <person name="Melin P."/>
            <person name="Meyer V."/>
            <person name="Mielnichuk N."/>
            <person name="Miskei M."/>
            <person name="Molnar A.P."/>
            <person name="Mule G."/>
            <person name="Ngan C.Y."/>
            <person name="Orejas M."/>
            <person name="Orosz E."/>
            <person name="Ouedraogo J.P."/>
            <person name="Overkamp K.M."/>
            <person name="Park H.-S."/>
            <person name="Perrone G."/>
            <person name="Piumi F."/>
            <person name="Punt P.J."/>
            <person name="Ram A.F."/>
            <person name="Ramon A."/>
            <person name="Rauscher S."/>
            <person name="Record E."/>
            <person name="Riano-Pachon D.M."/>
            <person name="Robert V."/>
            <person name="Roehrig J."/>
            <person name="Ruller R."/>
            <person name="Salamov A."/>
            <person name="Salih N.S."/>
            <person name="Samson R.A."/>
            <person name="Sandor E."/>
            <person name="Sanguinetti M."/>
            <person name="Schuetze T."/>
            <person name="Sepcic K."/>
            <person name="Shelest E."/>
            <person name="Sherlock G."/>
            <person name="Sophianopoulou V."/>
            <person name="Squina F.M."/>
            <person name="Sun H."/>
            <person name="Susca A."/>
            <person name="Todd R.B."/>
            <person name="Tsang A."/>
            <person name="Unkles S.E."/>
            <person name="van de Wiele N."/>
            <person name="van Rossen-Uffink D."/>
            <person name="Oliveira J.V."/>
            <person name="Vesth T.C."/>
            <person name="Visser J."/>
            <person name="Yu J.-H."/>
            <person name="Zhou M."/>
            <person name="Andersen M.R."/>
            <person name="Archer D.B."/>
            <person name="Baker S.E."/>
            <person name="Benoit I."/>
            <person name="Brakhage A.A."/>
            <person name="Braus G.H."/>
            <person name="Fischer R."/>
            <person name="Frisvad J.C."/>
            <person name="Goldman G.H."/>
            <person name="Houbraken J."/>
            <person name="Oakley B."/>
            <person name="Pocsi I."/>
            <person name="Scazzocchio C."/>
            <person name="Seiboth B."/>
            <person name="vanKuyk P.A."/>
            <person name="Wortman J."/>
            <person name="Dyer P.S."/>
            <person name="Grigoriev I.V."/>
        </authorList>
    </citation>
    <scope>NUCLEOTIDE SEQUENCE [LARGE SCALE GENOMIC DNA]</scope>
    <source>
        <strain evidence="3">DTO 134E9</strain>
    </source>
</reference>
<accession>A0A1L9R6J3</accession>
<dbReference type="EMBL" id="KV878217">
    <property type="protein sequence ID" value="OJJ30542.1"/>
    <property type="molecule type" value="Genomic_DNA"/>
</dbReference>
<evidence type="ECO:0000256" key="1">
    <source>
        <dbReference type="SAM" id="SignalP"/>
    </source>
</evidence>
<dbReference type="VEuPathDB" id="FungiDB:ASPWEDRAFT_32710"/>
<evidence type="ECO:0000313" key="2">
    <source>
        <dbReference type="EMBL" id="OJJ30542.1"/>
    </source>
</evidence>